<evidence type="ECO:0000256" key="1">
    <source>
        <dbReference type="ARBA" id="ARBA00004418"/>
    </source>
</evidence>
<sequence length="531" mass="58706">MALNRRSFMELAAATTALTAIGVGTARAQDADTLRMGIAANNPRHSDPNLTTQGSDNWATEQIYEQLVRPDDGRFALTPDEYLPTLATEWTQSEDARTWTFKLREGVQFHRGYGEMTSEDVVFSYERAIKEGTNRTILSNIDSVVANGPYEITLTLKQPDVNLLGTSIFNNNTSIVSKKAYEEIGAEAFATDAVGTGPYELVEFNPESGTRMKRHEDYWGEKAKIANVECVYIADTTARTLALLSGDVDIIEAVRAPGWIDSILQRDPTLQIDMTTPGSFNTLHVNLTRAPFDNLLVRQALMHAIDRPAVAAALAPMGGTMAGLQPDFFPAGFKIEDLPEELQYPYDPEKARELLAEAGYPDGISFDSLCSQREDYASTMLIVQEQLRLAGFNMNLQIIDHTAYHADNRSDKNTLAMHSSSYPPIPTQIYFQQLASASEVKSDGSGGGNYSHYGVAMPGIDELLAQALEATDYEVYLDLCKQIELQVLRDLPLIGLSTLGFTAVRRAQIDLGYPVESGYARWRFHRATKTV</sequence>
<dbReference type="InterPro" id="IPR006311">
    <property type="entry name" value="TAT_signal"/>
</dbReference>
<evidence type="ECO:0000256" key="2">
    <source>
        <dbReference type="ARBA" id="ARBA00005695"/>
    </source>
</evidence>
<feature type="domain" description="Solute-binding protein family 5" evidence="3">
    <location>
        <begin position="82"/>
        <end position="438"/>
    </location>
</feature>
<reference evidence="4 5" key="1">
    <citation type="submission" date="2016-03" db="EMBL/GenBank/DDBJ databases">
        <title>Genome sequencing of Devosia sp. S37.</title>
        <authorList>
            <person name="Mohd Nor M."/>
        </authorList>
    </citation>
    <scope>NUCLEOTIDE SEQUENCE [LARGE SCALE GENOMIC DNA]</scope>
    <source>
        <strain evidence="4 5">S37</strain>
    </source>
</reference>
<dbReference type="InterPro" id="IPR000914">
    <property type="entry name" value="SBP_5_dom"/>
</dbReference>
<dbReference type="GO" id="GO:0043190">
    <property type="term" value="C:ATP-binding cassette (ABC) transporter complex"/>
    <property type="evidence" value="ECO:0007669"/>
    <property type="project" value="InterPro"/>
</dbReference>
<evidence type="ECO:0000313" key="5">
    <source>
        <dbReference type="Proteomes" id="UP000078389"/>
    </source>
</evidence>
<dbReference type="EMBL" id="LVVY01000065">
    <property type="protein sequence ID" value="OAM79091.1"/>
    <property type="molecule type" value="Genomic_DNA"/>
</dbReference>
<dbReference type="PANTHER" id="PTHR30290">
    <property type="entry name" value="PERIPLASMIC BINDING COMPONENT OF ABC TRANSPORTER"/>
    <property type="match status" value="1"/>
</dbReference>
<keyword evidence="5" id="KW-1185">Reference proteome</keyword>
<dbReference type="InterPro" id="IPR039424">
    <property type="entry name" value="SBP_5"/>
</dbReference>
<dbReference type="AlphaFoldDB" id="A0A178I1U8"/>
<dbReference type="PIRSF" id="PIRSF002741">
    <property type="entry name" value="MppA"/>
    <property type="match status" value="1"/>
</dbReference>
<comment type="subcellular location">
    <subcellularLocation>
        <location evidence="1">Periplasm</location>
    </subcellularLocation>
</comment>
<protein>
    <recommendedName>
        <fullName evidence="3">Solute-binding protein family 5 domain-containing protein</fullName>
    </recommendedName>
</protein>
<dbReference type="STRING" id="1770058.A3840_04565"/>
<dbReference type="Gene3D" id="3.10.105.10">
    <property type="entry name" value="Dipeptide-binding Protein, Domain 3"/>
    <property type="match status" value="1"/>
</dbReference>
<dbReference type="PROSITE" id="PS51318">
    <property type="entry name" value="TAT"/>
    <property type="match status" value="1"/>
</dbReference>
<comment type="similarity">
    <text evidence="2">Belongs to the bacterial solute-binding protein 5 family.</text>
</comment>
<evidence type="ECO:0000313" key="4">
    <source>
        <dbReference type="EMBL" id="OAM79091.1"/>
    </source>
</evidence>
<dbReference type="Gene3D" id="3.40.190.10">
    <property type="entry name" value="Periplasmic binding protein-like II"/>
    <property type="match status" value="1"/>
</dbReference>
<dbReference type="GO" id="GO:1904680">
    <property type="term" value="F:peptide transmembrane transporter activity"/>
    <property type="evidence" value="ECO:0007669"/>
    <property type="project" value="TreeGrafter"/>
</dbReference>
<name>A0A178I1U8_9HYPH</name>
<dbReference type="RefSeq" id="WP_067452552.1">
    <property type="nucleotide sequence ID" value="NZ_LVVY01000065.1"/>
</dbReference>
<dbReference type="OrthoDB" id="9803988at2"/>
<proteinExistence type="inferred from homology"/>
<dbReference type="SUPFAM" id="SSF53850">
    <property type="entry name" value="Periplasmic binding protein-like II"/>
    <property type="match status" value="1"/>
</dbReference>
<gene>
    <name evidence="4" type="ORF">A3840_04565</name>
</gene>
<dbReference type="GO" id="GO:0030288">
    <property type="term" value="C:outer membrane-bounded periplasmic space"/>
    <property type="evidence" value="ECO:0007669"/>
    <property type="project" value="UniProtKB-ARBA"/>
</dbReference>
<dbReference type="InterPro" id="IPR030678">
    <property type="entry name" value="Peptide/Ni-bd"/>
</dbReference>
<dbReference type="Pfam" id="PF00496">
    <property type="entry name" value="SBP_bac_5"/>
    <property type="match status" value="1"/>
</dbReference>
<organism evidence="4 5">
    <name type="scientific">Devosia elaeis</name>
    <dbReference type="NCBI Taxonomy" id="1770058"/>
    <lineage>
        <taxon>Bacteria</taxon>
        <taxon>Pseudomonadati</taxon>
        <taxon>Pseudomonadota</taxon>
        <taxon>Alphaproteobacteria</taxon>
        <taxon>Hyphomicrobiales</taxon>
        <taxon>Devosiaceae</taxon>
        <taxon>Devosia</taxon>
    </lineage>
</organism>
<dbReference type="GO" id="GO:0015833">
    <property type="term" value="P:peptide transport"/>
    <property type="evidence" value="ECO:0007669"/>
    <property type="project" value="TreeGrafter"/>
</dbReference>
<evidence type="ECO:0000259" key="3">
    <source>
        <dbReference type="Pfam" id="PF00496"/>
    </source>
</evidence>
<dbReference type="Proteomes" id="UP000078389">
    <property type="component" value="Unassembled WGS sequence"/>
</dbReference>
<accession>A0A178I1U8</accession>
<comment type="caution">
    <text evidence="4">The sequence shown here is derived from an EMBL/GenBank/DDBJ whole genome shotgun (WGS) entry which is preliminary data.</text>
</comment>